<name>A0ABV9GJN0_9BACL</name>
<dbReference type="EMBL" id="JBHSFW010000001">
    <property type="protein sequence ID" value="MFC4618118.1"/>
    <property type="molecule type" value="Genomic_DNA"/>
</dbReference>
<evidence type="ECO:0000313" key="2">
    <source>
        <dbReference type="EMBL" id="MFC4618118.1"/>
    </source>
</evidence>
<accession>A0ABV9GJN0</accession>
<comment type="caution">
    <text evidence="2">The sequence shown here is derived from an EMBL/GenBank/DDBJ whole genome shotgun (WGS) entry which is preliminary data.</text>
</comment>
<feature type="region of interest" description="Disordered" evidence="1">
    <location>
        <begin position="1"/>
        <end position="31"/>
    </location>
</feature>
<evidence type="ECO:0008006" key="4">
    <source>
        <dbReference type="Google" id="ProtNLM"/>
    </source>
</evidence>
<organism evidence="2 3">
    <name type="scientific">Camelliibacillus cellulosilyticus</name>
    <dbReference type="NCBI Taxonomy" id="2174486"/>
    <lineage>
        <taxon>Bacteria</taxon>
        <taxon>Bacillati</taxon>
        <taxon>Bacillota</taxon>
        <taxon>Bacilli</taxon>
        <taxon>Bacillales</taxon>
        <taxon>Sporolactobacillaceae</taxon>
        <taxon>Camelliibacillus</taxon>
    </lineage>
</organism>
<evidence type="ECO:0000313" key="3">
    <source>
        <dbReference type="Proteomes" id="UP001596022"/>
    </source>
</evidence>
<dbReference type="RefSeq" id="WP_376845123.1">
    <property type="nucleotide sequence ID" value="NZ_JBHSFW010000001.1"/>
</dbReference>
<gene>
    <name evidence="2" type="ORF">ACFO4N_05170</name>
</gene>
<sequence length="53" mass="6113">MRITQKQLEKSGIPGEGQGHRHLKDHVFKDDAAGMPISTAQEHLSEMKRRFQR</sequence>
<dbReference type="Proteomes" id="UP001596022">
    <property type="component" value="Unassembled WGS sequence"/>
</dbReference>
<proteinExistence type="predicted"/>
<reference evidence="3" key="1">
    <citation type="journal article" date="2019" name="Int. J. Syst. Evol. Microbiol.">
        <title>The Global Catalogue of Microorganisms (GCM) 10K type strain sequencing project: providing services to taxonomists for standard genome sequencing and annotation.</title>
        <authorList>
            <consortium name="The Broad Institute Genomics Platform"/>
            <consortium name="The Broad Institute Genome Sequencing Center for Infectious Disease"/>
            <person name="Wu L."/>
            <person name="Ma J."/>
        </authorList>
    </citation>
    <scope>NUCLEOTIDE SEQUENCE [LARGE SCALE GENOMIC DNA]</scope>
    <source>
        <strain evidence="3">CGMCC 1.16306</strain>
    </source>
</reference>
<evidence type="ECO:0000256" key="1">
    <source>
        <dbReference type="SAM" id="MobiDB-lite"/>
    </source>
</evidence>
<keyword evidence="3" id="KW-1185">Reference proteome</keyword>
<protein>
    <recommendedName>
        <fullName evidence="4">YpzG-like protein</fullName>
    </recommendedName>
</protein>